<gene>
    <name evidence="1" type="ORF">SAMN05444515_12010</name>
</gene>
<accession>A0A1H7R2E4</accession>
<keyword evidence="2" id="KW-1185">Reference proteome</keyword>
<dbReference type="EMBL" id="FOAA01000020">
    <property type="protein sequence ID" value="SEL53727.1"/>
    <property type="molecule type" value="Genomic_DNA"/>
</dbReference>
<protein>
    <submittedName>
        <fullName evidence="1">Uncharacterized protein</fullName>
    </submittedName>
</protein>
<dbReference type="Proteomes" id="UP000199256">
    <property type="component" value="Unassembled WGS sequence"/>
</dbReference>
<sequence>MQQDRNGFTKWRKKGVQVTEKKLFPRFKSLGLVGLLLILGACDRHDGDTRHHGVWDVDNFSAPETAEMSPEEAERMLGARGVYTRHIARFHDMQCLKPGYEHQSLDVERFTEDFGMEPGQVGLLDDNITRIDITCHDNPLERGSILFIKDEDTLITLWEGVFFQMHRSSGSPMPAR</sequence>
<evidence type="ECO:0000313" key="1">
    <source>
        <dbReference type="EMBL" id="SEL53727.1"/>
    </source>
</evidence>
<name>A0A1H7R2E4_9GAMM</name>
<organism evidence="1 2">
    <name type="scientific">Ectothiorhodospira marina</name>
    <dbReference type="NCBI Taxonomy" id="1396821"/>
    <lineage>
        <taxon>Bacteria</taxon>
        <taxon>Pseudomonadati</taxon>
        <taxon>Pseudomonadota</taxon>
        <taxon>Gammaproteobacteria</taxon>
        <taxon>Chromatiales</taxon>
        <taxon>Ectothiorhodospiraceae</taxon>
        <taxon>Ectothiorhodospira</taxon>
    </lineage>
</organism>
<proteinExistence type="predicted"/>
<reference evidence="2" key="1">
    <citation type="submission" date="2016-10" db="EMBL/GenBank/DDBJ databases">
        <authorList>
            <person name="Varghese N."/>
            <person name="Submissions S."/>
        </authorList>
    </citation>
    <scope>NUCLEOTIDE SEQUENCE [LARGE SCALE GENOMIC DNA]</scope>
    <source>
        <strain evidence="2">DSM 241</strain>
    </source>
</reference>
<evidence type="ECO:0000313" key="2">
    <source>
        <dbReference type="Proteomes" id="UP000199256"/>
    </source>
</evidence>
<dbReference type="AlphaFoldDB" id="A0A1H7R2E4"/>